<name>A0A674D7N9_SALTR</name>
<dbReference type="Ensembl" id="ENSSTUT00000097933.1">
    <property type="protein sequence ID" value="ENSSTUP00000092037.1"/>
    <property type="gene ID" value="ENSSTUG00000040440.1"/>
</dbReference>
<dbReference type="PANTHER" id="PTHR13315">
    <property type="entry name" value="METALLO PHOSPHOESTERASE RELATED"/>
    <property type="match status" value="1"/>
</dbReference>
<dbReference type="Proteomes" id="UP000472277">
    <property type="component" value="Chromosome 6"/>
</dbReference>
<dbReference type="GO" id="GO:0016787">
    <property type="term" value="F:hydrolase activity"/>
    <property type="evidence" value="ECO:0007669"/>
    <property type="project" value="UniProtKB-KW"/>
</dbReference>
<feature type="transmembrane region" description="Helical" evidence="6">
    <location>
        <begin position="286"/>
        <end position="306"/>
    </location>
</feature>
<protein>
    <submittedName>
        <fullName evidence="7">Metallophosphoesterase 1</fullName>
    </submittedName>
</protein>
<feature type="transmembrane region" description="Helical" evidence="6">
    <location>
        <begin position="43"/>
        <end position="67"/>
    </location>
</feature>
<keyword evidence="4 6" id="KW-0472">Membrane</keyword>
<keyword evidence="6" id="KW-0812">Transmembrane</keyword>
<evidence type="ECO:0000256" key="1">
    <source>
        <dbReference type="ARBA" id="ARBA00001936"/>
    </source>
</evidence>
<keyword evidence="2" id="KW-0479">Metal-binding</keyword>
<dbReference type="GeneTree" id="ENSGT00390000013236"/>
<sequence length="355" mass="40598">MHGHFTLFLSVICVFILCEYLIYHPAILHCSWSELNGNREFLLLVLLSGLSTWSIKLPALIIVYCTLLPDRAWQMERAFRTALGLSYSQRWSSFWETSLTEGKRSSSKVSNAIIGNHNIGFHHGMNWHKLEHFERVFNVTSARIVTTKGHVENELYSLSQALNCSVQVIFITLIILHYPMYHLNDVECTGQDIASLEERHQVFHEHYDMLYQEASQRLLCYFPPCLILSGHTHSACKVVHDNKHPEISVPSFSWRNRNNPSFILGTFSPTDFQLAKCFLLEESSMVAIYCATAMVVSLMLIAHLHFSKELHAPSHQPHGQAQGPVTVIVSVSPRSNIYYFLGRPHKNRPLKQHSG</sequence>
<keyword evidence="6" id="KW-1133">Transmembrane helix</keyword>
<evidence type="ECO:0000256" key="5">
    <source>
        <dbReference type="ARBA" id="ARBA00023211"/>
    </source>
</evidence>
<dbReference type="InterPro" id="IPR029052">
    <property type="entry name" value="Metallo-depent_PP-like"/>
</dbReference>
<dbReference type="InterPro" id="IPR033308">
    <property type="entry name" value="PGAP5/Cdc1/Ted1"/>
</dbReference>
<dbReference type="GO" id="GO:0046872">
    <property type="term" value="F:metal ion binding"/>
    <property type="evidence" value="ECO:0007669"/>
    <property type="project" value="UniProtKB-KW"/>
</dbReference>
<accession>A0A674D7N9</accession>
<proteinExistence type="predicted"/>
<evidence type="ECO:0000256" key="2">
    <source>
        <dbReference type="ARBA" id="ARBA00022723"/>
    </source>
</evidence>
<organism evidence="7 8">
    <name type="scientific">Salmo trutta</name>
    <name type="common">Brown trout</name>
    <dbReference type="NCBI Taxonomy" id="8032"/>
    <lineage>
        <taxon>Eukaryota</taxon>
        <taxon>Metazoa</taxon>
        <taxon>Chordata</taxon>
        <taxon>Craniata</taxon>
        <taxon>Vertebrata</taxon>
        <taxon>Euteleostomi</taxon>
        <taxon>Actinopterygii</taxon>
        <taxon>Neopterygii</taxon>
        <taxon>Teleostei</taxon>
        <taxon>Protacanthopterygii</taxon>
        <taxon>Salmoniformes</taxon>
        <taxon>Salmonidae</taxon>
        <taxon>Salmoninae</taxon>
        <taxon>Salmo</taxon>
    </lineage>
</organism>
<dbReference type="InParanoid" id="A0A674D7N9"/>
<keyword evidence="8" id="KW-1185">Reference proteome</keyword>
<reference evidence="7" key="2">
    <citation type="submission" date="2025-09" db="UniProtKB">
        <authorList>
            <consortium name="Ensembl"/>
        </authorList>
    </citation>
    <scope>IDENTIFICATION</scope>
</reference>
<dbReference type="AlphaFoldDB" id="A0A674D7N9"/>
<evidence type="ECO:0000313" key="7">
    <source>
        <dbReference type="Ensembl" id="ENSSTUP00000092037.1"/>
    </source>
</evidence>
<gene>
    <name evidence="7" type="primary">MPPE1</name>
</gene>
<dbReference type="SUPFAM" id="SSF56300">
    <property type="entry name" value="Metallo-dependent phosphatases"/>
    <property type="match status" value="1"/>
</dbReference>
<feature type="transmembrane region" description="Helical" evidence="6">
    <location>
        <begin position="5"/>
        <end position="23"/>
    </location>
</feature>
<comment type="cofactor">
    <cofactor evidence="1">
        <name>Mn(2+)</name>
        <dbReference type="ChEBI" id="CHEBI:29035"/>
    </cofactor>
</comment>
<evidence type="ECO:0000313" key="8">
    <source>
        <dbReference type="Proteomes" id="UP000472277"/>
    </source>
</evidence>
<keyword evidence="3" id="KW-0378">Hydrolase</keyword>
<dbReference type="GO" id="GO:0016020">
    <property type="term" value="C:membrane"/>
    <property type="evidence" value="ECO:0007669"/>
    <property type="project" value="GOC"/>
</dbReference>
<evidence type="ECO:0000256" key="4">
    <source>
        <dbReference type="ARBA" id="ARBA00023136"/>
    </source>
</evidence>
<dbReference type="PANTHER" id="PTHR13315:SF0">
    <property type="entry name" value="METALLOPHOSPHOESTERASE 1"/>
    <property type="match status" value="1"/>
</dbReference>
<dbReference type="GO" id="GO:0006506">
    <property type="term" value="P:GPI anchor biosynthetic process"/>
    <property type="evidence" value="ECO:0007669"/>
    <property type="project" value="InterPro"/>
</dbReference>
<reference evidence="7" key="1">
    <citation type="submission" date="2025-08" db="UniProtKB">
        <authorList>
            <consortium name="Ensembl"/>
        </authorList>
    </citation>
    <scope>IDENTIFICATION</scope>
</reference>
<keyword evidence="5" id="KW-0464">Manganese</keyword>
<dbReference type="OMA" id="ILCEYLI"/>
<evidence type="ECO:0000256" key="3">
    <source>
        <dbReference type="ARBA" id="ARBA00022801"/>
    </source>
</evidence>
<evidence type="ECO:0000256" key="6">
    <source>
        <dbReference type="SAM" id="Phobius"/>
    </source>
</evidence>